<dbReference type="Proteomes" id="UP000515160">
    <property type="component" value="Chromosome 3"/>
</dbReference>
<dbReference type="GeneID" id="117571023"/>
<dbReference type="OrthoDB" id="8050074at2759"/>
<dbReference type="Gene3D" id="3.40.1380.20">
    <property type="entry name" value="Pyruvate kinase, C-terminal domain"/>
    <property type="match status" value="1"/>
</dbReference>
<reference evidence="4" key="1">
    <citation type="submission" date="2025-08" db="UniProtKB">
        <authorList>
            <consortium name="RefSeq"/>
        </authorList>
    </citation>
    <scope>IDENTIFICATION</scope>
    <source>
        <strain evidence="4">15112-1751.03</strain>
        <tissue evidence="4">Whole Adult</tissue>
    </source>
</reference>
<sequence length="662" mass="75807">MDEIESEGNVSAASAEGSPEAPRNMERVVKSICRRLKVTAYDVERVLRAKELLSWLQRRKAFINLFGLDDDDVVQGNPEDFARLTSIHSLKILSRFSPMCSVSEDLTNEDISEDMCQLPFEEERWGNFFTGFQILDSTGVMTMNENRKCIELTTVRSQEDFHTYLLSGIRCFLLDLFIGPLQENQDLIVQLREAEIAVSKEYGFPVVSTIFAKLSPRYQYTGYLSPRMTAPVEMKKGFKVMLTTDRSYSRMCTSQVIYVNARFLLFDLKEFDIILLGDDIQLMVRSVRLEHVYCCVCRPGILQSFMPVLFPARCSRFRVSYEEIEDLTFAREVGINVVVSYISGSVAYVDDMEKVMSSLQCDGLRLYTRVVLNEMKGCDGELNWIAERYDGFIVELANPENIPDILRLCPNAECFMQQAYAAKKPILLDAWTINEENLRVDPSHYYYAFYYPDKYVFKSDNNGHSFYFSFLQSAIFDHIAVAALSKMPHCDASHTGADGLARAIVAASMEVQAKVIVVCGVTTRMVQKISHFRPQASILFVSHMRSAEDYVSLYHNVTMLSFRTKSFRDHRRNIFRKAVFGLAYLASRQIAKHGEHIVLVYNSDTGTTFPEKYLIYKFDKLHFVEHLSASLFPTAQNFLIKPGELKVKQLNHETQSNFSGKM</sequence>
<dbReference type="GO" id="GO:0030955">
    <property type="term" value="F:potassium ion binding"/>
    <property type="evidence" value="ECO:0007669"/>
    <property type="project" value="InterPro"/>
</dbReference>
<name>A0A6P8X7H4_DROAB</name>
<keyword evidence="4" id="KW-0808">Transferase</keyword>
<feature type="compositionally biased region" description="Low complexity" evidence="1">
    <location>
        <begin position="11"/>
        <end position="22"/>
    </location>
</feature>
<evidence type="ECO:0000313" key="4">
    <source>
        <dbReference type="RefSeq" id="XP_034108874.1"/>
    </source>
</evidence>
<dbReference type="AlphaFoldDB" id="A0A6P8X7H4"/>
<evidence type="ECO:0000313" key="3">
    <source>
        <dbReference type="Proteomes" id="UP000515160"/>
    </source>
</evidence>
<dbReference type="InterPro" id="IPR011037">
    <property type="entry name" value="Pyrv_Knase-like_insert_dom_sf"/>
</dbReference>
<dbReference type="InterPro" id="IPR001697">
    <property type="entry name" value="Pyr_Knase"/>
</dbReference>
<feature type="region of interest" description="Disordered" evidence="1">
    <location>
        <begin position="1"/>
        <end position="22"/>
    </location>
</feature>
<dbReference type="Pfam" id="PF02887">
    <property type="entry name" value="PK_C"/>
    <property type="match status" value="1"/>
</dbReference>
<dbReference type="GO" id="GO:0004743">
    <property type="term" value="F:pyruvate kinase activity"/>
    <property type="evidence" value="ECO:0007669"/>
    <property type="project" value="InterPro"/>
</dbReference>
<dbReference type="RefSeq" id="XP_034108874.1">
    <property type="nucleotide sequence ID" value="XM_034252983.2"/>
</dbReference>
<dbReference type="GO" id="GO:0016301">
    <property type="term" value="F:kinase activity"/>
    <property type="evidence" value="ECO:0007669"/>
    <property type="project" value="UniProtKB-KW"/>
</dbReference>
<dbReference type="InterPro" id="IPR015795">
    <property type="entry name" value="Pyrv_Knase_C"/>
</dbReference>
<keyword evidence="3" id="KW-1185">Reference proteome</keyword>
<evidence type="ECO:0000256" key="1">
    <source>
        <dbReference type="SAM" id="MobiDB-lite"/>
    </source>
</evidence>
<feature type="domain" description="Pyruvate kinase C-terminal" evidence="2">
    <location>
        <begin position="500"/>
        <end position="606"/>
    </location>
</feature>
<protein>
    <submittedName>
        <fullName evidence="4">Pyruvate kinase</fullName>
    </submittedName>
</protein>
<dbReference type="InterPro" id="IPR036918">
    <property type="entry name" value="Pyrv_Knase_C_sf"/>
</dbReference>
<dbReference type="SUPFAM" id="SSF50800">
    <property type="entry name" value="PK beta-barrel domain-like"/>
    <property type="match status" value="1"/>
</dbReference>
<accession>A0A6P8X7H4</accession>
<evidence type="ECO:0000259" key="2">
    <source>
        <dbReference type="Pfam" id="PF02887"/>
    </source>
</evidence>
<dbReference type="GO" id="GO:0000287">
    <property type="term" value="F:magnesium ion binding"/>
    <property type="evidence" value="ECO:0007669"/>
    <property type="project" value="InterPro"/>
</dbReference>
<keyword evidence="4" id="KW-0418">Kinase</keyword>
<dbReference type="PANTHER" id="PTHR11817">
    <property type="entry name" value="PYRUVATE KINASE"/>
    <property type="match status" value="1"/>
</dbReference>
<dbReference type="InterPro" id="IPR015806">
    <property type="entry name" value="Pyrv_Knase_insert_dom_sf"/>
</dbReference>
<proteinExistence type="predicted"/>
<gene>
    <name evidence="4" type="primary">LOC117571023</name>
</gene>
<dbReference type="Gene3D" id="2.40.33.10">
    <property type="entry name" value="PK beta-barrel domain-like"/>
    <property type="match status" value="1"/>
</dbReference>
<dbReference type="SUPFAM" id="SSF52935">
    <property type="entry name" value="PK C-terminal domain-like"/>
    <property type="match status" value="1"/>
</dbReference>
<organism evidence="3 4">
    <name type="scientific">Drosophila albomicans</name>
    <name type="common">Fruit fly</name>
    <dbReference type="NCBI Taxonomy" id="7291"/>
    <lineage>
        <taxon>Eukaryota</taxon>
        <taxon>Metazoa</taxon>
        <taxon>Ecdysozoa</taxon>
        <taxon>Arthropoda</taxon>
        <taxon>Hexapoda</taxon>
        <taxon>Insecta</taxon>
        <taxon>Pterygota</taxon>
        <taxon>Neoptera</taxon>
        <taxon>Endopterygota</taxon>
        <taxon>Diptera</taxon>
        <taxon>Brachycera</taxon>
        <taxon>Muscomorpha</taxon>
        <taxon>Ephydroidea</taxon>
        <taxon>Drosophilidae</taxon>
        <taxon>Drosophila</taxon>
    </lineage>
</organism>
<keyword evidence="4" id="KW-0670">Pyruvate</keyword>